<protein>
    <submittedName>
        <fullName evidence="1">Uncharacterized protein</fullName>
    </submittedName>
</protein>
<keyword evidence="4" id="KW-1185">Reference proteome</keyword>
<evidence type="ECO:0000313" key="2">
    <source>
        <dbReference type="EMBL" id="TCU86221.1"/>
    </source>
</evidence>
<sequence length="71" mass="7964">MISLLASLYHFFFSASHNIAINTRVNRIATIDGSEKIDGLVMKVEGGRARVCWNKGEKTQEDLRNLVTIVD</sequence>
<dbReference type="EMBL" id="UGHR01000003">
    <property type="protein sequence ID" value="STR44632.1"/>
    <property type="molecule type" value="Genomic_DNA"/>
</dbReference>
<dbReference type="Proteomes" id="UP000295794">
    <property type="component" value="Unassembled WGS sequence"/>
</dbReference>
<dbReference type="RefSeq" id="WP_115228412.1">
    <property type="nucleotide sequence ID" value="NZ_CAWOLO010000006.1"/>
</dbReference>
<reference evidence="2 4" key="2">
    <citation type="submission" date="2019-03" db="EMBL/GenBank/DDBJ databases">
        <title>Genomic Encyclopedia of Type Strains, Phase IV (KMG-IV): sequencing the most valuable type-strain genomes for metagenomic binning, comparative biology and taxonomic classification.</title>
        <authorList>
            <person name="Goeker M."/>
        </authorList>
    </citation>
    <scope>NUCLEOTIDE SEQUENCE [LARGE SCALE GENOMIC DNA]</scope>
    <source>
        <strain evidence="2 4">DSM 3764</strain>
    </source>
</reference>
<dbReference type="EMBL" id="SMBT01000006">
    <property type="protein sequence ID" value="TCU86221.1"/>
    <property type="molecule type" value="Genomic_DNA"/>
</dbReference>
<gene>
    <name evidence="2" type="ORF">EV682_106105</name>
    <name evidence="1" type="ORF">NCTC11159_03171</name>
</gene>
<dbReference type="AlphaFoldDB" id="A0A377SRI0"/>
<evidence type="ECO:0000313" key="3">
    <source>
        <dbReference type="Proteomes" id="UP000255108"/>
    </source>
</evidence>
<evidence type="ECO:0000313" key="4">
    <source>
        <dbReference type="Proteomes" id="UP000295794"/>
    </source>
</evidence>
<name>A0A377SRI0_9NEIS</name>
<evidence type="ECO:0000313" key="1">
    <source>
        <dbReference type="EMBL" id="STR44632.1"/>
    </source>
</evidence>
<reference evidence="1 3" key="1">
    <citation type="submission" date="2018-06" db="EMBL/GenBank/DDBJ databases">
        <authorList>
            <consortium name="Pathogen Informatics"/>
            <person name="Doyle S."/>
        </authorList>
    </citation>
    <scope>NUCLEOTIDE SEQUENCE [LARGE SCALE GENOMIC DNA]</scope>
    <source>
        <strain evidence="1 3">NCTC11159</strain>
    </source>
</reference>
<accession>A0A377SRI0</accession>
<dbReference type="Proteomes" id="UP000255108">
    <property type="component" value="Unassembled WGS sequence"/>
</dbReference>
<proteinExistence type="predicted"/>
<dbReference type="OrthoDB" id="8591920at2"/>
<organism evidence="1 3">
    <name type="scientific">Iodobacter fluviatilis</name>
    <dbReference type="NCBI Taxonomy" id="537"/>
    <lineage>
        <taxon>Bacteria</taxon>
        <taxon>Pseudomonadati</taxon>
        <taxon>Pseudomonadota</taxon>
        <taxon>Betaproteobacteria</taxon>
        <taxon>Neisseriales</taxon>
        <taxon>Chitinibacteraceae</taxon>
        <taxon>Iodobacter</taxon>
    </lineage>
</organism>